<accession>A0A3S3NPN1</accession>
<dbReference type="InterPro" id="IPR006502">
    <property type="entry name" value="PDDEXK-like"/>
</dbReference>
<gene>
    <name evidence="2" type="ORF">CKAN_02560500</name>
</gene>
<proteinExistence type="predicted"/>
<dbReference type="AlphaFoldDB" id="A0A3S3NPN1"/>
<dbReference type="Pfam" id="PF04720">
    <property type="entry name" value="PDDEXK_6"/>
    <property type="match status" value="1"/>
</dbReference>
<reference evidence="2 3" key="1">
    <citation type="journal article" date="2019" name="Nat. Plants">
        <title>Stout camphor tree genome fills gaps in understanding of flowering plant genome evolution.</title>
        <authorList>
            <person name="Chaw S.M."/>
            <person name="Liu Y.C."/>
            <person name="Wu Y.W."/>
            <person name="Wang H.Y."/>
            <person name="Lin C.I."/>
            <person name="Wu C.S."/>
            <person name="Ke H.M."/>
            <person name="Chang L.Y."/>
            <person name="Hsu C.Y."/>
            <person name="Yang H.T."/>
            <person name="Sudianto E."/>
            <person name="Hsu M.H."/>
            <person name="Wu K.P."/>
            <person name="Wang L.N."/>
            <person name="Leebens-Mack J.H."/>
            <person name="Tsai I.J."/>
        </authorList>
    </citation>
    <scope>NUCLEOTIDE SEQUENCE [LARGE SCALE GENOMIC DNA]</scope>
    <source>
        <strain evidence="3">cv. Chaw 1501</strain>
        <tissue evidence="2">Young leaves</tissue>
    </source>
</reference>
<dbReference type="OrthoDB" id="691424at2759"/>
<sequence>MAAESSMKIRADRRAPAGIVDEVDSAGGILTLTDTVFGFFEDGEGSTESCTNDRVQTTYAEEEDEDEEEEENSINNAERKAFWESQHQILKAALSRTSSLELRIRKDTEQALRDSRAEGPVCVCPKPVMGGCRNCFLRDVSDRLRKAGYDSAICKSKWRSSPDIPSGEHSYIDVVSTSSSKKSSVRVVIEVDFRAEFEMARASAEYSNLIDRLPQVFVGKKERLGNLIKILCGAAKTCMKENKMHMGPWRKHKYMQAKWLGTCERTTPSPVFSVGISERQRKRRASMLTFDLGDNLPSMHCTAVEVL</sequence>
<keyword evidence="3" id="KW-1185">Reference proteome</keyword>
<organism evidence="2 3">
    <name type="scientific">Cinnamomum micranthum f. kanehirae</name>
    <dbReference type="NCBI Taxonomy" id="337451"/>
    <lineage>
        <taxon>Eukaryota</taxon>
        <taxon>Viridiplantae</taxon>
        <taxon>Streptophyta</taxon>
        <taxon>Embryophyta</taxon>
        <taxon>Tracheophyta</taxon>
        <taxon>Spermatophyta</taxon>
        <taxon>Magnoliopsida</taxon>
        <taxon>Magnoliidae</taxon>
        <taxon>Laurales</taxon>
        <taxon>Lauraceae</taxon>
        <taxon>Cinnamomum</taxon>
    </lineage>
</organism>
<evidence type="ECO:0000313" key="3">
    <source>
        <dbReference type="Proteomes" id="UP000283530"/>
    </source>
</evidence>
<comment type="caution">
    <text evidence="2">The sequence shown here is derived from an EMBL/GenBank/DDBJ whole genome shotgun (WGS) entry which is preliminary data.</text>
</comment>
<protein>
    <submittedName>
        <fullName evidence="2">Uncharacterized protein</fullName>
    </submittedName>
</protein>
<dbReference type="PANTHER" id="PTHR31579">
    <property type="entry name" value="OS03G0796600 PROTEIN"/>
    <property type="match status" value="1"/>
</dbReference>
<dbReference type="NCBIfam" id="TIGR01615">
    <property type="entry name" value="A_thal_3542"/>
    <property type="match status" value="1"/>
</dbReference>
<dbReference type="EMBL" id="QPKB01000012">
    <property type="protein sequence ID" value="RWR96232.1"/>
    <property type="molecule type" value="Genomic_DNA"/>
</dbReference>
<dbReference type="PANTHER" id="PTHR31579:SF58">
    <property type="entry name" value="PLANT-SPECIFIC DOMAIN TIGR01615 FAMILY PROTEIN"/>
    <property type="match status" value="1"/>
</dbReference>
<evidence type="ECO:0000256" key="1">
    <source>
        <dbReference type="SAM" id="Coils"/>
    </source>
</evidence>
<evidence type="ECO:0000313" key="2">
    <source>
        <dbReference type="EMBL" id="RWR96232.1"/>
    </source>
</evidence>
<feature type="coiled-coil region" evidence="1">
    <location>
        <begin position="52"/>
        <end position="80"/>
    </location>
</feature>
<name>A0A3S3NPN1_9MAGN</name>
<dbReference type="Proteomes" id="UP000283530">
    <property type="component" value="Unassembled WGS sequence"/>
</dbReference>
<keyword evidence="1" id="KW-0175">Coiled coil</keyword>